<dbReference type="EMBL" id="JBHTLU010000019">
    <property type="protein sequence ID" value="MFD1221558.1"/>
    <property type="molecule type" value="Genomic_DNA"/>
</dbReference>
<dbReference type="PANTHER" id="PTHR43799">
    <property type="entry name" value="AMINOTRANSFERASE, PUTATIVE-RELATED"/>
    <property type="match status" value="1"/>
</dbReference>
<protein>
    <submittedName>
        <fullName evidence="1">Aminotransferase class I/II-fold pyridoxal phosphate-dependent enzyme</fullName>
    </submittedName>
</protein>
<name>A0ABW3UL34_9BACL</name>
<dbReference type="InterPro" id="IPR024551">
    <property type="entry name" value="AspAT_Ic"/>
</dbReference>
<dbReference type="RefSeq" id="WP_345585593.1">
    <property type="nucleotide sequence ID" value="NZ_BAABJG010000003.1"/>
</dbReference>
<dbReference type="CDD" id="cd00609">
    <property type="entry name" value="AAT_like"/>
    <property type="match status" value="1"/>
</dbReference>
<dbReference type="Pfam" id="PF12897">
    <property type="entry name" value="Asp_aminotransf"/>
    <property type="match status" value="1"/>
</dbReference>
<gene>
    <name evidence="1" type="ORF">ACFQ4B_15685</name>
</gene>
<dbReference type="InterPro" id="IPR015424">
    <property type="entry name" value="PyrdxlP-dep_Trfase"/>
</dbReference>
<dbReference type="Proteomes" id="UP001597180">
    <property type="component" value="Unassembled WGS sequence"/>
</dbReference>
<dbReference type="GO" id="GO:0008483">
    <property type="term" value="F:transaminase activity"/>
    <property type="evidence" value="ECO:0007669"/>
    <property type="project" value="UniProtKB-KW"/>
</dbReference>
<keyword evidence="1" id="KW-0032">Aminotransferase</keyword>
<evidence type="ECO:0000313" key="2">
    <source>
        <dbReference type="Proteomes" id="UP001597180"/>
    </source>
</evidence>
<dbReference type="InterPro" id="IPR015421">
    <property type="entry name" value="PyrdxlP-dep_Trfase_major"/>
</dbReference>
<dbReference type="PANTHER" id="PTHR43799:SF1">
    <property type="entry name" value="ASPARTATE AMINOTRANSFERASE"/>
    <property type="match status" value="1"/>
</dbReference>
<dbReference type="Gene3D" id="3.40.640.10">
    <property type="entry name" value="Type I PLP-dependent aspartate aminotransferase-like (Major domain)"/>
    <property type="match status" value="1"/>
</dbReference>
<keyword evidence="2" id="KW-1185">Reference proteome</keyword>
<sequence length="432" mass="48106">MEMQTDFLKLETHELNTIHQELLGKYNEYKSMNLKLDMSRGKPCPEQLELSMEMLDILKSDESLKAADGTDYRNYGGVDGIPEAKELFAQMLGVSPKEIIIGGNSSLNMMYDTLTRAMLLGVGAGELPWGKLPKVKFLCPSPGYDRHFAICEQLNIEMITIDMNPDGPDMDTVEALVKEDDSIKGIWCVPKYSNPEGTTYSDKVVDRLAGMETKARDFRIIWDDAYTVHHLSDTPDQLKNILTACKTAGNPNRVYIFISTSKITFPGSGVAMLASSEENINFIRKQLGVQTIGPDKINQLRHVRFLPSPEHLKAHMQKQAAIIKPKFDLVLQQLEAELGGKQIAEWSKPNGGYFISLNTLDHCAKEVVSMAAGLGVTLTNAGATYPYGKDPRDRNIRIAPTFPSIHELQLAIEVVCICVQITSIKKILADRK</sequence>
<organism evidence="1 2">
    <name type="scientific">Paenibacillus vulneris</name>
    <dbReference type="NCBI Taxonomy" id="1133364"/>
    <lineage>
        <taxon>Bacteria</taxon>
        <taxon>Bacillati</taxon>
        <taxon>Bacillota</taxon>
        <taxon>Bacilli</taxon>
        <taxon>Bacillales</taxon>
        <taxon>Paenibacillaceae</taxon>
        <taxon>Paenibacillus</taxon>
    </lineage>
</organism>
<evidence type="ECO:0000313" key="1">
    <source>
        <dbReference type="EMBL" id="MFD1221558.1"/>
    </source>
</evidence>
<dbReference type="SUPFAM" id="SSF53383">
    <property type="entry name" value="PLP-dependent transferases"/>
    <property type="match status" value="1"/>
</dbReference>
<keyword evidence="1" id="KW-0808">Transferase</keyword>
<proteinExistence type="predicted"/>
<dbReference type="InterPro" id="IPR015422">
    <property type="entry name" value="PyrdxlP-dep_Trfase_small"/>
</dbReference>
<reference evidence="2" key="1">
    <citation type="journal article" date="2019" name="Int. J. Syst. Evol. Microbiol.">
        <title>The Global Catalogue of Microorganisms (GCM) 10K type strain sequencing project: providing services to taxonomists for standard genome sequencing and annotation.</title>
        <authorList>
            <consortium name="The Broad Institute Genomics Platform"/>
            <consortium name="The Broad Institute Genome Sequencing Center for Infectious Disease"/>
            <person name="Wu L."/>
            <person name="Ma J."/>
        </authorList>
    </citation>
    <scope>NUCLEOTIDE SEQUENCE [LARGE SCALE GENOMIC DNA]</scope>
    <source>
        <strain evidence="2">CCUG 53270</strain>
    </source>
</reference>
<comment type="caution">
    <text evidence="1">The sequence shown here is derived from an EMBL/GenBank/DDBJ whole genome shotgun (WGS) entry which is preliminary data.</text>
</comment>
<accession>A0ABW3UL34</accession>
<dbReference type="Gene3D" id="3.90.1150.10">
    <property type="entry name" value="Aspartate Aminotransferase, domain 1"/>
    <property type="match status" value="1"/>
</dbReference>